<keyword evidence="2" id="KW-1133">Transmembrane helix</keyword>
<dbReference type="KEGG" id="sle:sle_23150"/>
<dbReference type="EMBL" id="LN831790">
    <property type="protein sequence ID" value="CQR61776.1"/>
    <property type="molecule type" value="Genomic_DNA"/>
</dbReference>
<sequence>MRLPLASGRDTRHRDAASHQEGLISKPGSQRDQAVAASETVALVLDENSPLPESDADVEDLARRLRGHVHQLAVMATPGIPVLRRAQQLGSVSTPDGYMPSRVYLVMLAEATRELVVTVQSHGVGPVEPMGGRRRRKLRINVLRGMVFAVALTCVFLAASVPRT</sequence>
<feature type="transmembrane region" description="Helical" evidence="2">
    <location>
        <begin position="142"/>
        <end position="161"/>
    </location>
</feature>
<feature type="region of interest" description="Disordered" evidence="1">
    <location>
        <begin position="1"/>
        <end position="35"/>
    </location>
</feature>
<evidence type="ECO:0000256" key="1">
    <source>
        <dbReference type="SAM" id="MobiDB-lite"/>
    </source>
</evidence>
<dbReference type="Pfam" id="PF19979">
    <property type="entry name" value="DUF6415"/>
    <property type="match status" value="1"/>
</dbReference>
<name>A0A0F7VY45_STRLW</name>
<organism evidence="3 4">
    <name type="scientific">Streptomyces leeuwenhoekii</name>
    <dbReference type="NCBI Taxonomy" id="1437453"/>
    <lineage>
        <taxon>Bacteria</taxon>
        <taxon>Bacillati</taxon>
        <taxon>Actinomycetota</taxon>
        <taxon>Actinomycetes</taxon>
        <taxon>Kitasatosporales</taxon>
        <taxon>Streptomycetaceae</taxon>
        <taxon>Streptomyces</taxon>
    </lineage>
</organism>
<gene>
    <name evidence="3" type="primary">sle_23150</name>
</gene>
<protein>
    <submittedName>
        <fullName evidence="3">Uncharacterized protein</fullName>
    </submittedName>
</protein>
<dbReference type="AlphaFoldDB" id="A0A0F7VY45"/>
<dbReference type="Proteomes" id="UP000035016">
    <property type="component" value="Chromosome Chromosome"/>
</dbReference>
<feature type="compositionally biased region" description="Basic and acidic residues" evidence="1">
    <location>
        <begin position="9"/>
        <end position="18"/>
    </location>
</feature>
<evidence type="ECO:0000313" key="4">
    <source>
        <dbReference type="Proteomes" id="UP000035016"/>
    </source>
</evidence>
<evidence type="ECO:0000256" key="2">
    <source>
        <dbReference type="SAM" id="Phobius"/>
    </source>
</evidence>
<keyword evidence="2" id="KW-0812">Transmembrane</keyword>
<reference evidence="3 4" key="1">
    <citation type="submission" date="2015-02" db="EMBL/GenBank/DDBJ databases">
        <authorList>
            <person name="Gomez-Escribano P.J."/>
        </authorList>
    </citation>
    <scope>NUCLEOTIDE SEQUENCE [LARGE SCALE GENOMIC DNA]</scope>
    <source>
        <strain evidence="4">C34 (DSM 42122 / NRRL B-24963)</strain>
    </source>
</reference>
<proteinExistence type="predicted"/>
<dbReference type="RefSeq" id="WP_242513968.1">
    <property type="nucleotide sequence ID" value="NZ_AZSD01000597.1"/>
</dbReference>
<dbReference type="InterPro" id="IPR046300">
    <property type="entry name" value="DUF6415"/>
</dbReference>
<evidence type="ECO:0000313" key="3">
    <source>
        <dbReference type="EMBL" id="CQR61776.1"/>
    </source>
</evidence>
<keyword evidence="2" id="KW-0472">Membrane</keyword>
<accession>A0A0F7VY45</accession>